<dbReference type="SUPFAM" id="SSF48452">
    <property type="entry name" value="TPR-like"/>
    <property type="match status" value="1"/>
</dbReference>
<comment type="subcellular location">
    <subcellularLocation>
        <location evidence="1">Cytoplasm</location>
    </subcellularLocation>
</comment>
<dbReference type="SMART" id="SM00028">
    <property type="entry name" value="TPR"/>
    <property type="match status" value="5"/>
</dbReference>
<dbReference type="EMBL" id="JBHLZP010000256">
    <property type="protein sequence ID" value="MFB9836180.1"/>
    <property type="molecule type" value="Genomic_DNA"/>
</dbReference>
<evidence type="ECO:0000256" key="1">
    <source>
        <dbReference type="ARBA" id="ARBA00004496"/>
    </source>
</evidence>
<evidence type="ECO:0000256" key="2">
    <source>
        <dbReference type="ARBA" id="ARBA00022490"/>
    </source>
</evidence>
<accession>A0ABV5YMA1</accession>
<evidence type="ECO:0000256" key="3">
    <source>
        <dbReference type="ARBA" id="ARBA00022737"/>
    </source>
</evidence>
<keyword evidence="5" id="KW-1185">Reference proteome</keyword>
<dbReference type="Pfam" id="PF13424">
    <property type="entry name" value="TPR_12"/>
    <property type="match status" value="2"/>
</dbReference>
<dbReference type="RefSeq" id="WP_378208803.1">
    <property type="nucleotide sequence ID" value="NZ_JBHLZP010000256.1"/>
</dbReference>
<evidence type="ECO:0000313" key="5">
    <source>
        <dbReference type="Proteomes" id="UP001589627"/>
    </source>
</evidence>
<evidence type="ECO:0000313" key="4">
    <source>
        <dbReference type="EMBL" id="MFB9836180.1"/>
    </source>
</evidence>
<comment type="caution">
    <text evidence="4">The sequence shown here is derived from an EMBL/GenBank/DDBJ whole genome shotgun (WGS) entry which is preliminary data.</text>
</comment>
<dbReference type="InterPro" id="IPR052386">
    <property type="entry name" value="GPSM"/>
</dbReference>
<dbReference type="Proteomes" id="UP001589627">
    <property type="component" value="Unassembled WGS sequence"/>
</dbReference>
<dbReference type="InterPro" id="IPR019734">
    <property type="entry name" value="TPR_rpt"/>
</dbReference>
<organism evidence="4 5">
    <name type="scientific">Actinoallomurus acaciae</name>
    <dbReference type="NCBI Taxonomy" id="502577"/>
    <lineage>
        <taxon>Bacteria</taxon>
        <taxon>Bacillati</taxon>
        <taxon>Actinomycetota</taxon>
        <taxon>Actinomycetes</taxon>
        <taxon>Streptosporangiales</taxon>
        <taxon>Thermomonosporaceae</taxon>
        <taxon>Actinoallomurus</taxon>
    </lineage>
</organism>
<name>A0ABV5YMA1_9ACTN</name>
<dbReference type="PANTHER" id="PTHR45954">
    <property type="entry name" value="LD33695P"/>
    <property type="match status" value="1"/>
</dbReference>
<proteinExistence type="predicted"/>
<feature type="non-terminal residue" evidence="4">
    <location>
        <position position="1"/>
    </location>
</feature>
<keyword evidence="3" id="KW-0677">Repeat</keyword>
<keyword evidence="2" id="KW-0963">Cytoplasm</keyword>
<protein>
    <submittedName>
        <fullName evidence="4">Tetratricopeptide repeat protein</fullName>
    </submittedName>
</protein>
<sequence length="493" mass="53531">GAARVAELCGRLPLALRIAGARLAAHPDLSLSAFADRLSDARRRLDELRHADLAVRTSFTASLEGLAAEPDGDTLVRTFVLLGLLDGPDVATPVVTALTGLSPEHTRTALERLAEAQLLSAAGPGRYGMHDLVRLYARERAHEDLPEETRAAAWGRAMRHYLATCRSAALMLDQSPDHRHSIGPATRPEDQGEVRFADRRAAIRWIDAEHDNLLAAVRQAATASGDEGPSFATGLSAALFRPFDMRGKYEDRVTVGRLALGAACRIGDLCAEAQALNDLGWACLVAGDLDAAVDHLERSVARWRQTDMRLGTAYSVANLGSLYASQRNNEAALINCRWSVEVFREVGDRHGEARALINLASSHQRSGRYAEAIAANERSLELHTELGHPRGQAIASGNLAESHRLNGSPDLAVPLFERAITAIREVGDRGAEAEFHWFLGAALYTLGHHDRARDRWRRSVALLQDMGALSADEAEAILADPVPETPEPILRTM</sequence>
<dbReference type="Gene3D" id="1.25.40.10">
    <property type="entry name" value="Tetratricopeptide repeat domain"/>
    <property type="match status" value="1"/>
</dbReference>
<reference evidence="4 5" key="1">
    <citation type="submission" date="2024-09" db="EMBL/GenBank/DDBJ databases">
        <authorList>
            <person name="Sun Q."/>
            <person name="Mori K."/>
        </authorList>
    </citation>
    <scope>NUCLEOTIDE SEQUENCE [LARGE SCALE GENOMIC DNA]</scope>
    <source>
        <strain evidence="4 5">TBRC 0563</strain>
    </source>
</reference>
<gene>
    <name evidence="4" type="ORF">ACFFNX_28805</name>
</gene>
<dbReference type="PANTHER" id="PTHR45954:SF1">
    <property type="entry name" value="LD33695P"/>
    <property type="match status" value="1"/>
</dbReference>
<dbReference type="InterPro" id="IPR011990">
    <property type="entry name" value="TPR-like_helical_dom_sf"/>
</dbReference>